<evidence type="ECO:0000313" key="5">
    <source>
        <dbReference type="Proteomes" id="UP000784294"/>
    </source>
</evidence>
<keyword evidence="5" id="KW-1185">Reference proteome</keyword>
<dbReference type="GO" id="GO:0019901">
    <property type="term" value="F:protein kinase binding"/>
    <property type="evidence" value="ECO:0007669"/>
    <property type="project" value="TreeGrafter"/>
</dbReference>
<reference evidence="4" key="1">
    <citation type="submission" date="2018-11" db="EMBL/GenBank/DDBJ databases">
        <authorList>
            <consortium name="Pathogen Informatics"/>
        </authorList>
    </citation>
    <scope>NUCLEOTIDE SEQUENCE</scope>
</reference>
<dbReference type="GO" id="GO:0000407">
    <property type="term" value="C:phagophore assembly site"/>
    <property type="evidence" value="ECO:0007669"/>
    <property type="project" value="TreeGrafter"/>
</dbReference>
<evidence type="ECO:0000313" key="4">
    <source>
        <dbReference type="EMBL" id="VEL41736.1"/>
    </source>
</evidence>
<comment type="similarity">
    <text evidence="1">Belongs to the ATG101 family.</text>
</comment>
<dbReference type="GO" id="GO:0000045">
    <property type="term" value="P:autophagosome assembly"/>
    <property type="evidence" value="ECO:0007669"/>
    <property type="project" value="TreeGrafter"/>
</dbReference>
<dbReference type="AlphaFoldDB" id="A0A3S5AP54"/>
<protein>
    <recommendedName>
        <fullName evidence="2">Autophagy-related protein 101</fullName>
    </recommendedName>
</protein>
<gene>
    <name evidence="4" type="ORF">PXEA_LOCUS35176</name>
</gene>
<dbReference type="PANTHER" id="PTHR13292">
    <property type="entry name" value="AUTOPHAGY-RELATED PROTEIN 101"/>
    <property type="match status" value="1"/>
</dbReference>
<dbReference type="InterPro" id="IPR012445">
    <property type="entry name" value="ATG101"/>
</dbReference>
<proteinExistence type="inferred from homology"/>
<sequence>MPYLDFRGGGVFYNSYLGVQDIDCKNLNLTYVCVTSVQLAERVLNSVSSFAETMRKELSSSGKVQGSICLEFAVHRKGSWKLGNDLSPWERWSINIELNPTEALGQHWIFNHLQINLCSPLHCIYEEKVGFDESPEITLLG</sequence>
<accession>A0A3S5AP54</accession>
<keyword evidence="3" id="KW-0072">Autophagy</keyword>
<comment type="caution">
    <text evidence="4">The sequence shown here is derived from an EMBL/GenBank/DDBJ whole genome shotgun (WGS) entry which is preliminary data.</text>
</comment>
<dbReference type="GO" id="GO:1990316">
    <property type="term" value="C:Atg1/ULK1 kinase complex"/>
    <property type="evidence" value="ECO:0007669"/>
    <property type="project" value="TreeGrafter"/>
</dbReference>
<name>A0A3S5AP54_9PLAT</name>
<dbReference type="Pfam" id="PF07855">
    <property type="entry name" value="ATG101"/>
    <property type="match status" value="1"/>
</dbReference>
<evidence type="ECO:0000256" key="3">
    <source>
        <dbReference type="ARBA" id="ARBA00023006"/>
    </source>
</evidence>
<evidence type="ECO:0000256" key="1">
    <source>
        <dbReference type="ARBA" id="ARBA00007130"/>
    </source>
</evidence>
<organism evidence="4 5">
    <name type="scientific">Protopolystoma xenopodis</name>
    <dbReference type="NCBI Taxonomy" id="117903"/>
    <lineage>
        <taxon>Eukaryota</taxon>
        <taxon>Metazoa</taxon>
        <taxon>Spiralia</taxon>
        <taxon>Lophotrochozoa</taxon>
        <taxon>Platyhelminthes</taxon>
        <taxon>Monogenea</taxon>
        <taxon>Polyopisthocotylea</taxon>
        <taxon>Polystomatidea</taxon>
        <taxon>Polystomatidae</taxon>
        <taxon>Protopolystoma</taxon>
    </lineage>
</organism>
<evidence type="ECO:0000256" key="2">
    <source>
        <dbReference type="ARBA" id="ARBA00018874"/>
    </source>
</evidence>
<dbReference type="PANTHER" id="PTHR13292:SF0">
    <property type="entry name" value="AUTOPHAGY-RELATED PROTEIN 101"/>
    <property type="match status" value="1"/>
</dbReference>
<dbReference type="EMBL" id="CAAALY010270766">
    <property type="protein sequence ID" value="VEL41736.1"/>
    <property type="molecule type" value="Genomic_DNA"/>
</dbReference>
<dbReference type="OrthoDB" id="10259639at2759"/>
<dbReference type="Proteomes" id="UP000784294">
    <property type="component" value="Unassembled WGS sequence"/>
</dbReference>